<dbReference type="GO" id="GO:0006508">
    <property type="term" value="P:proteolysis"/>
    <property type="evidence" value="ECO:0007669"/>
    <property type="project" value="UniProtKB-KW"/>
</dbReference>
<keyword evidence="3 7" id="KW-0720">Serine protease</keyword>
<dbReference type="PROSITE" id="PS00135">
    <property type="entry name" value="TRYPSIN_SER"/>
    <property type="match status" value="1"/>
</dbReference>
<evidence type="ECO:0000313" key="12">
    <source>
        <dbReference type="Proteomes" id="UP000691718"/>
    </source>
</evidence>
<dbReference type="InterPro" id="IPR001254">
    <property type="entry name" value="Trypsin_dom"/>
</dbReference>
<protein>
    <submittedName>
        <fullName evidence="11">(apollo) hypothetical protein</fullName>
    </submittedName>
</protein>
<name>A0A8S3X0S4_PARAO</name>
<dbReference type="FunFam" id="2.40.10.10:FF:000003">
    <property type="entry name" value="Transmembrane serine protease 3"/>
    <property type="match status" value="1"/>
</dbReference>
<comment type="caution">
    <text evidence="6">Lacks conserved residue(s) required for the propagation of feature annotation.</text>
</comment>
<feature type="disulfide bond" evidence="5">
    <location>
        <begin position="730"/>
        <end position="742"/>
    </location>
</feature>
<dbReference type="PROSITE" id="PS01209">
    <property type="entry name" value="LDLRA_1"/>
    <property type="match status" value="1"/>
</dbReference>
<comment type="caution">
    <text evidence="11">The sequence shown here is derived from an EMBL/GenBank/DDBJ whole genome shotgun (WGS) entry which is preliminary data.</text>
</comment>
<feature type="disulfide bond" evidence="5">
    <location>
        <begin position="399"/>
        <end position="414"/>
    </location>
</feature>
<proteinExistence type="predicted"/>
<dbReference type="CDD" id="cd00112">
    <property type="entry name" value="LDLa"/>
    <property type="match status" value="8"/>
</dbReference>
<dbReference type="GO" id="GO:0016020">
    <property type="term" value="C:membrane"/>
    <property type="evidence" value="ECO:0007669"/>
    <property type="project" value="InterPro"/>
</dbReference>
<evidence type="ECO:0000256" key="7">
    <source>
        <dbReference type="RuleBase" id="RU363034"/>
    </source>
</evidence>
<feature type="domain" description="Peptidase S1" evidence="9">
    <location>
        <begin position="481"/>
        <end position="717"/>
    </location>
</feature>
<dbReference type="SMART" id="SM00192">
    <property type="entry name" value="LDLa"/>
    <property type="match status" value="8"/>
</dbReference>
<feature type="disulfide bond" evidence="5">
    <location>
        <begin position="1482"/>
        <end position="1497"/>
    </location>
</feature>
<dbReference type="PROSITE" id="PS50240">
    <property type="entry name" value="TRYPSIN_DOM"/>
    <property type="match status" value="1"/>
</dbReference>
<reference evidence="11" key="1">
    <citation type="submission" date="2021-04" db="EMBL/GenBank/DDBJ databases">
        <authorList>
            <person name="Tunstrom K."/>
        </authorList>
    </citation>
    <scope>NUCLEOTIDE SEQUENCE</scope>
</reference>
<dbReference type="InterPro" id="IPR018114">
    <property type="entry name" value="TRYPSIN_HIS"/>
</dbReference>
<dbReference type="PROSITE" id="PS50287">
    <property type="entry name" value="SRCR_2"/>
    <property type="match status" value="2"/>
</dbReference>
<dbReference type="Pfam" id="PF00089">
    <property type="entry name" value="Trypsin"/>
    <property type="match status" value="1"/>
</dbReference>
<dbReference type="PANTHER" id="PTHR24258">
    <property type="entry name" value="SERINE PROTEASE-RELATED"/>
    <property type="match status" value="1"/>
</dbReference>
<dbReference type="PANTHER" id="PTHR24258:SF116">
    <property type="entry name" value="FI16631P1-RELATED"/>
    <property type="match status" value="1"/>
</dbReference>
<dbReference type="Pfam" id="PF00057">
    <property type="entry name" value="Ldl_recept_a"/>
    <property type="match status" value="1"/>
</dbReference>
<dbReference type="GO" id="GO:0004252">
    <property type="term" value="F:serine-type endopeptidase activity"/>
    <property type="evidence" value="ECO:0007669"/>
    <property type="project" value="InterPro"/>
</dbReference>
<dbReference type="OrthoDB" id="10016557at2759"/>
<evidence type="ECO:0000259" key="9">
    <source>
        <dbReference type="PROSITE" id="PS50240"/>
    </source>
</evidence>
<accession>A0A8S3X0S4</accession>
<sequence length="1612" mass="182490">MVEVNKLKSNNSQVGLLPMDLAESNESASRDVCKTMLSDYQDVIKHIITGDESWIYAYDPETDDQSAEYRAKDNFRNSEIIVFSEINENSNITLVQDDVEIHLKLRNKTSNYPGKRKKRQLPRQAAKISDSNNQNRDMVFDESYIQKAREIISKHNMICSERNHQDVCKDLVSKLRLLTRNAENDKTAKKDHTDKYIFNNRNVFGEKTSTDISKRDTLDARGDKSLELLNGNDVSSTLHKHEYPREKLTDTCLLARLLKQSYPHLQGVYDNTNAEFASYAHPHSTRFMDKSEPTSLEHSSNSTTNEVTCPEGTRSCLIGETCISENQWCDGNVDCTDISDEARCSCKSRVDKSRICDGYFDCPFGEDEMGCYGCNENMFSCEDFDKNSQSTCFSKDQRCNNIPDCPNHKDELDCSLLAPSLHKKPNAAIERDLYGRNKRFLLQKRLYPLMFYSNRLKRLADNVMEKPHVNKNRNKRTESRVVGGRPSQPAAWPWVVALYRDGMFHCGGVILNQHWVMSAAHCVSKFWEHYYEIQVGMLRRFSFSPQEQNHRVTHVIVNQNYNQEDMKNDLSLLRVKPGMQFSRWVRPICLPGPETAGPNWRVGPDPGTICIAVGWGATVEHGPDPDHMREVEIPIWSHCKHQEDEAGKEICAGFEEGGKDACQGDSGGPLLCRNPLNAQQWFVAGIVSHGDGCARKNEPGVYTRVSIFTDWIKFHILSNGLPSIQPKQECPGFRCESGITKCLPKRRMCDGIIDCLSGEDEISCDYKNLKTFSDNTLSESNNVTEIENEKLKTVTDIFEKGENTDKNLKISFLSSTPNTLNTVTEFDNLEIHTSKSEDIISTVKQDINNSLQYLTSLENDLKHASTIEIDNTSEETSVKQTSNEQVTLDPIILTTNEILDTHTIFINKPNNILKTISSHVKENTNKFKESSELSEDKTTTETTASLNFASLKNINNQISTINDEVTTLKSLFQSTEQNEMKTTNHELDQIIFSKWNNGGNTTENTFQVMLNQESKIHVEEHSSESLTEISNHLEENVIITNPPTSSLGEMTHHYNVQNQNGSDFTVYEKTQNISYKIEKLLPAKILNKHRVPIEFQCRRINQSVPFDKRCDNKADCEDGTDEQDCTCVDYLLTFNENLVCDGNFDCIAGEDELDCFALSNGKEIFYEFDGRPKLKLDGFVSVKHKGDWQIYCEDNLSLQQQEQNANDICHYLGFRYVPEDNQTVCIAVGEDQSNSTISVLVNETTHNCSAHNRCFVLRSNSSICSPNTMSQRPWAGIISCHTNLGWYPAASFVDSRGECGISNRIISTDIGNIKNEMKFLKDIDYPGSSNMDQFDECEGQRCGRGRCIKLRNTCDGIRHCEDGRDESKEACEKKSRICSEDPHHGGCDCTADQLKCQNGQCIPKELFKDGRDDCEDGTDEPGQTICSDYLSRVMPSRLCDGILHCHDRSDENPKFCKCFARHSFMCNGTSVEGDCVAFDMVCDGIRDCPNGKDENTCLALSAPQGTPYGTGKVIVRTHGVWYTKCFSSQNHTKSHLEGICRQLGFISGHAKQLPMPDKMITHPHNNLIVDSFNEVVFNDKTKIKLRNTHSAIAKAVIDDNLKDCYPLFIECL</sequence>
<evidence type="ECO:0000256" key="2">
    <source>
        <dbReference type="ARBA" id="ARBA00022801"/>
    </source>
</evidence>
<gene>
    <name evidence="11" type="ORF">PAPOLLO_LOCUS12429</name>
</gene>
<keyword evidence="12" id="KW-1185">Reference proteome</keyword>
<feature type="domain" description="SRCR" evidence="10">
    <location>
        <begin position="1156"/>
        <end position="1281"/>
    </location>
</feature>
<evidence type="ECO:0000256" key="8">
    <source>
        <dbReference type="SAM" id="MobiDB-lite"/>
    </source>
</evidence>
<dbReference type="InterPro" id="IPR033116">
    <property type="entry name" value="TRYPSIN_SER"/>
</dbReference>
<feature type="disulfide bond" evidence="5">
    <location>
        <begin position="329"/>
        <end position="344"/>
    </location>
</feature>
<dbReference type="EMBL" id="CAJQZP010000885">
    <property type="protein sequence ID" value="CAG4993032.1"/>
    <property type="molecule type" value="Genomic_DNA"/>
</dbReference>
<dbReference type="InterPro" id="IPR001190">
    <property type="entry name" value="SRCR"/>
</dbReference>
<dbReference type="Proteomes" id="UP000691718">
    <property type="component" value="Unassembled WGS sequence"/>
</dbReference>
<feature type="disulfide bond" evidence="5">
    <location>
        <begin position="1342"/>
        <end position="1360"/>
    </location>
</feature>
<dbReference type="SMART" id="SM00020">
    <property type="entry name" value="Tryp_SPc"/>
    <property type="match status" value="1"/>
</dbReference>
<feature type="disulfide bond" evidence="5">
    <location>
        <begin position="1396"/>
        <end position="1414"/>
    </location>
</feature>
<dbReference type="CDD" id="cd00190">
    <property type="entry name" value="Tryp_SPc"/>
    <property type="match status" value="1"/>
</dbReference>
<evidence type="ECO:0000256" key="1">
    <source>
        <dbReference type="ARBA" id="ARBA00022670"/>
    </source>
</evidence>
<evidence type="ECO:0000256" key="4">
    <source>
        <dbReference type="ARBA" id="ARBA00023157"/>
    </source>
</evidence>
<keyword evidence="2 7" id="KW-0378">Hydrolase</keyword>
<evidence type="ECO:0000259" key="10">
    <source>
        <dbReference type="PROSITE" id="PS50287"/>
    </source>
</evidence>
<feature type="region of interest" description="Disordered" evidence="8">
    <location>
        <begin position="110"/>
        <end position="133"/>
    </location>
</feature>
<dbReference type="InterPro" id="IPR002172">
    <property type="entry name" value="LDrepeatLR_classA_rpt"/>
</dbReference>
<evidence type="ECO:0000256" key="6">
    <source>
        <dbReference type="PROSITE-ProRule" id="PRU00196"/>
    </source>
</evidence>
<feature type="disulfide bond" evidence="5">
    <location>
        <begin position="1389"/>
        <end position="1401"/>
    </location>
</feature>
<dbReference type="PROSITE" id="PS50068">
    <property type="entry name" value="LDLRA_2"/>
    <property type="match status" value="7"/>
</dbReference>
<feature type="disulfide bond" evidence="5">
    <location>
        <begin position="749"/>
        <end position="764"/>
    </location>
</feature>
<keyword evidence="4 5" id="KW-1015">Disulfide bond</keyword>
<keyword evidence="1 7" id="KW-0645">Protease</keyword>
<evidence type="ECO:0000256" key="3">
    <source>
        <dbReference type="ARBA" id="ARBA00022825"/>
    </source>
</evidence>
<organism evidence="11 12">
    <name type="scientific">Parnassius apollo</name>
    <name type="common">Apollo butterfly</name>
    <name type="synonym">Papilio apollo</name>
    <dbReference type="NCBI Taxonomy" id="110799"/>
    <lineage>
        <taxon>Eukaryota</taxon>
        <taxon>Metazoa</taxon>
        <taxon>Ecdysozoa</taxon>
        <taxon>Arthropoda</taxon>
        <taxon>Hexapoda</taxon>
        <taxon>Insecta</taxon>
        <taxon>Pterygota</taxon>
        <taxon>Neoptera</taxon>
        <taxon>Endopterygota</taxon>
        <taxon>Lepidoptera</taxon>
        <taxon>Glossata</taxon>
        <taxon>Ditrysia</taxon>
        <taxon>Papilionoidea</taxon>
        <taxon>Papilionidae</taxon>
        <taxon>Parnassiinae</taxon>
        <taxon>Parnassini</taxon>
        <taxon>Parnassius</taxon>
        <taxon>Parnassius</taxon>
    </lineage>
</organism>
<feature type="disulfide bond" evidence="5">
    <location>
        <begin position="1110"/>
        <end position="1125"/>
    </location>
</feature>
<evidence type="ECO:0000256" key="5">
    <source>
        <dbReference type="PROSITE-ProRule" id="PRU00124"/>
    </source>
</evidence>
<evidence type="ECO:0000313" key="11">
    <source>
        <dbReference type="EMBL" id="CAG4993032.1"/>
    </source>
</evidence>
<dbReference type="PROSITE" id="PS00134">
    <property type="entry name" value="TRYPSIN_HIS"/>
    <property type="match status" value="1"/>
</dbReference>
<feature type="domain" description="SRCR" evidence="10">
    <location>
        <begin position="1500"/>
        <end position="1545"/>
    </location>
</feature>
<dbReference type="InterPro" id="IPR023415">
    <property type="entry name" value="LDLR_class-A_CS"/>
</dbReference>